<evidence type="ECO:0000313" key="1">
    <source>
        <dbReference type="EMBL" id="CAB4598778.1"/>
    </source>
</evidence>
<name>A0A6J6GPU5_9ZZZZ</name>
<proteinExistence type="predicted"/>
<gene>
    <name evidence="1" type="ORF">UFOPK1820_00587</name>
</gene>
<dbReference type="SUPFAM" id="SSF56059">
    <property type="entry name" value="Glutathione synthetase ATP-binding domain-like"/>
    <property type="match status" value="1"/>
</dbReference>
<dbReference type="AlphaFoldDB" id="A0A6J6GPU5"/>
<dbReference type="PANTHER" id="PTHR39217:SF1">
    <property type="entry name" value="GLUTATHIONE SYNTHETASE"/>
    <property type="match status" value="1"/>
</dbReference>
<accession>A0A6J6GPU5</accession>
<dbReference type="EMBL" id="CAEZUK010000074">
    <property type="protein sequence ID" value="CAB4598778.1"/>
    <property type="molecule type" value="Genomic_DNA"/>
</dbReference>
<sequence>MTTPLTAVAWKITNPSQKVNQVNQVVAQSPKETWGSVALVTCTEALGFDYDMRLLLEAVTAQGLLVNEVSWDDETIDWSSFDLVVIRSTWDYHRRYEQFMKWVSDVSSVTTLRNAQEVIRWNTDKHYLSEIEKSGLPVVPTAFATSTTDDWLVELERLILLGDVVVKPTISAGSNDTERHSSIESASVHISSLLNAGRAVMLQPYLIGIESEDETGLVFLDGVYSHAFAKGALLAAEKNMSGGLYAEERIASREATSEQLLIGERTINWLTQRFGKLLYARVDLVPGSTGPTIMEIELTEPSLYLALHPVAAEHLAKNISREMSTNPRL</sequence>
<protein>
    <submittedName>
        <fullName evidence="1">Unannotated protein</fullName>
    </submittedName>
</protein>
<organism evidence="1">
    <name type="scientific">freshwater metagenome</name>
    <dbReference type="NCBI Taxonomy" id="449393"/>
    <lineage>
        <taxon>unclassified sequences</taxon>
        <taxon>metagenomes</taxon>
        <taxon>ecological metagenomes</taxon>
    </lineage>
</organism>
<dbReference type="PANTHER" id="PTHR39217">
    <property type="match status" value="1"/>
</dbReference>
<dbReference type="InterPro" id="IPR053191">
    <property type="entry name" value="DcsG_Biosynth_Enzyme"/>
</dbReference>
<reference evidence="1" key="1">
    <citation type="submission" date="2020-05" db="EMBL/GenBank/DDBJ databases">
        <authorList>
            <person name="Chiriac C."/>
            <person name="Salcher M."/>
            <person name="Ghai R."/>
            <person name="Kavagutti S V."/>
        </authorList>
    </citation>
    <scope>NUCLEOTIDE SEQUENCE</scope>
</reference>